<dbReference type="Proteomes" id="UP000310689">
    <property type="component" value="Unassembled WGS sequence"/>
</dbReference>
<gene>
    <name evidence="2" type="ORF">E3P86_00563</name>
</gene>
<reference evidence="2 3" key="1">
    <citation type="submission" date="2019-03" db="EMBL/GenBank/DDBJ databases">
        <title>Sequencing 23 genomes of Wallemia ichthyophaga.</title>
        <authorList>
            <person name="Gostincar C."/>
        </authorList>
    </citation>
    <scope>NUCLEOTIDE SEQUENCE [LARGE SCALE GENOMIC DNA]</scope>
    <source>
        <strain evidence="2 3">EXF-6200</strain>
    </source>
</reference>
<name>A0A4T0JN97_WALIC</name>
<dbReference type="AlphaFoldDB" id="A0A4T0JN97"/>
<dbReference type="EMBL" id="SPOI01000013">
    <property type="protein sequence ID" value="TIB41951.1"/>
    <property type="molecule type" value="Genomic_DNA"/>
</dbReference>
<accession>A0A4T0JN97</accession>
<feature type="region of interest" description="Disordered" evidence="1">
    <location>
        <begin position="131"/>
        <end position="164"/>
    </location>
</feature>
<comment type="caution">
    <text evidence="2">The sequence shown here is derived from an EMBL/GenBank/DDBJ whole genome shotgun (WGS) entry which is preliminary data.</text>
</comment>
<feature type="compositionally biased region" description="Polar residues" evidence="1">
    <location>
        <begin position="73"/>
        <end position="84"/>
    </location>
</feature>
<evidence type="ECO:0000313" key="2">
    <source>
        <dbReference type="EMBL" id="TIB41951.1"/>
    </source>
</evidence>
<proteinExistence type="predicted"/>
<feature type="compositionally biased region" description="Polar residues" evidence="1">
    <location>
        <begin position="133"/>
        <end position="151"/>
    </location>
</feature>
<feature type="compositionally biased region" description="Low complexity" evidence="1">
    <location>
        <begin position="91"/>
        <end position="108"/>
    </location>
</feature>
<sequence>MQSECLLASVPSKSHNYSQIAMINPRNFISNHARHSSKLDDLLDEDPFSSFAEFPSPPPRDDGPLRRQLSKAIRQSLQISNSPRTPAMTYSEYSEFSMDTSSSSSSYSYSLNDHRDYRPMTPPRISSLDFKANTKTSKPQKQLLSPLNITSDTRRPVSPTKEKLSHVSKSLLSFMGML</sequence>
<protein>
    <submittedName>
        <fullName evidence="2">Uncharacterized protein</fullName>
    </submittedName>
</protein>
<feature type="region of interest" description="Disordered" evidence="1">
    <location>
        <begin position="48"/>
        <end position="108"/>
    </location>
</feature>
<evidence type="ECO:0000256" key="1">
    <source>
        <dbReference type="SAM" id="MobiDB-lite"/>
    </source>
</evidence>
<evidence type="ECO:0000313" key="3">
    <source>
        <dbReference type="Proteomes" id="UP000310689"/>
    </source>
</evidence>
<organism evidence="2 3">
    <name type="scientific">Wallemia ichthyophaga</name>
    <dbReference type="NCBI Taxonomy" id="245174"/>
    <lineage>
        <taxon>Eukaryota</taxon>
        <taxon>Fungi</taxon>
        <taxon>Dikarya</taxon>
        <taxon>Basidiomycota</taxon>
        <taxon>Wallemiomycotina</taxon>
        <taxon>Wallemiomycetes</taxon>
        <taxon>Wallemiales</taxon>
        <taxon>Wallemiaceae</taxon>
        <taxon>Wallemia</taxon>
    </lineage>
</organism>
<feature type="compositionally biased region" description="Basic and acidic residues" evidence="1">
    <location>
        <begin position="152"/>
        <end position="164"/>
    </location>
</feature>